<reference evidence="3" key="1">
    <citation type="submission" date="2015-09" db="EMBL/GenBank/DDBJ databases">
        <authorList>
            <consortium name="Pathogen Informatics"/>
        </authorList>
    </citation>
    <scope>NUCLEOTIDE SEQUENCE [LARGE SCALE GENOMIC DNA]</scope>
    <source>
        <strain evidence="3">Lake Konstanz</strain>
    </source>
</reference>
<feature type="region of interest" description="Disordered" evidence="1">
    <location>
        <begin position="1"/>
        <end position="21"/>
    </location>
</feature>
<gene>
    <name evidence="2" type="ORF">BSAL_19230</name>
</gene>
<feature type="compositionally biased region" description="Polar residues" evidence="1">
    <location>
        <begin position="1"/>
        <end position="11"/>
    </location>
</feature>
<dbReference type="Proteomes" id="UP000051952">
    <property type="component" value="Unassembled WGS sequence"/>
</dbReference>
<keyword evidence="3" id="KW-1185">Reference proteome</keyword>
<dbReference type="VEuPathDB" id="TriTrypDB:BSAL_19230"/>
<evidence type="ECO:0000313" key="3">
    <source>
        <dbReference type="Proteomes" id="UP000051952"/>
    </source>
</evidence>
<protein>
    <submittedName>
        <fullName evidence="2">Uncharacterized protein</fullName>
    </submittedName>
</protein>
<evidence type="ECO:0000313" key="2">
    <source>
        <dbReference type="EMBL" id="CUG89089.1"/>
    </source>
</evidence>
<dbReference type="EMBL" id="CYKH01001703">
    <property type="protein sequence ID" value="CUG89089.1"/>
    <property type="molecule type" value="Genomic_DNA"/>
</dbReference>
<evidence type="ECO:0000256" key="1">
    <source>
        <dbReference type="SAM" id="MobiDB-lite"/>
    </source>
</evidence>
<name>A0A0S4JCI7_BODSA</name>
<organism evidence="2 3">
    <name type="scientific">Bodo saltans</name>
    <name type="common">Flagellated protozoan</name>
    <dbReference type="NCBI Taxonomy" id="75058"/>
    <lineage>
        <taxon>Eukaryota</taxon>
        <taxon>Discoba</taxon>
        <taxon>Euglenozoa</taxon>
        <taxon>Kinetoplastea</taxon>
        <taxon>Metakinetoplastina</taxon>
        <taxon>Eubodonida</taxon>
        <taxon>Bodonidae</taxon>
        <taxon>Bodo</taxon>
    </lineage>
</organism>
<accession>A0A0S4JCI7</accession>
<proteinExistence type="predicted"/>
<sequence>MSSLKQTGSTTADLPVDDPEELDDARYSADMIKEALENISRGDRLSSYERRVAIREVKDILEQLYNDTQTVPSSLKVDTFLKLDESTKTNEQLVVLSEEMMKLMRHAETLAAEVSRLCSQLVSIWQVHNHQPFDLFEVKVKYSPSTIPACPLSLAVLQSMIDVWVSITSQSEPAGADLKTLLQGCGLRQDFVAHIMESVANSPLKERSLAARVAGSLDELVSVQRDVAALDRSPQIPIDVKERSADSLALREEWLRKAKAAEVRIKAWEFISGIPFESSAGPALYLTRSDPSPSKSESRPTFLDELRRAIDATDCIV</sequence>
<dbReference type="AlphaFoldDB" id="A0A0S4JCI7"/>